<dbReference type="AlphaFoldDB" id="A0A6J6DYT9"/>
<dbReference type="PROSITE" id="PS01184">
    <property type="entry name" value="UBIE_2"/>
    <property type="match status" value="1"/>
</dbReference>
<organism evidence="4">
    <name type="scientific">freshwater metagenome</name>
    <dbReference type="NCBI Taxonomy" id="449393"/>
    <lineage>
        <taxon>unclassified sequences</taxon>
        <taxon>metagenomes</taxon>
        <taxon>ecological metagenomes</taxon>
    </lineage>
</organism>
<dbReference type="HAMAP" id="MF_01813">
    <property type="entry name" value="MenG_UbiE_methyltr"/>
    <property type="match status" value="1"/>
</dbReference>
<evidence type="ECO:0000256" key="2">
    <source>
        <dbReference type="ARBA" id="ARBA00022679"/>
    </source>
</evidence>
<dbReference type="NCBIfam" id="TIGR01934">
    <property type="entry name" value="MenG_MenH_UbiE"/>
    <property type="match status" value="1"/>
</dbReference>
<keyword evidence="2" id="KW-0808">Transferase</keyword>
<dbReference type="SUPFAM" id="SSF53335">
    <property type="entry name" value="S-adenosyl-L-methionine-dependent methyltransferases"/>
    <property type="match status" value="1"/>
</dbReference>
<dbReference type="PANTHER" id="PTHR43591:SF24">
    <property type="entry name" value="2-METHOXY-6-POLYPRENYL-1,4-BENZOQUINOL METHYLASE, MITOCHONDRIAL"/>
    <property type="match status" value="1"/>
</dbReference>
<dbReference type="GO" id="GO:0008168">
    <property type="term" value="F:methyltransferase activity"/>
    <property type="evidence" value="ECO:0007669"/>
    <property type="project" value="UniProtKB-KW"/>
</dbReference>
<proteinExistence type="inferred from homology"/>
<dbReference type="InterPro" id="IPR023576">
    <property type="entry name" value="UbiE/COQ5_MeTrFase_CS"/>
</dbReference>
<keyword evidence="1" id="KW-0489">Methyltransferase</keyword>
<accession>A0A6J6DYT9</accession>
<evidence type="ECO:0000256" key="3">
    <source>
        <dbReference type="ARBA" id="ARBA00022691"/>
    </source>
</evidence>
<dbReference type="Gene3D" id="3.40.50.150">
    <property type="entry name" value="Vaccinia Virus protein VP39"/>
    <property type="match status" value="1"/>
</dbReference>
<dbReference type="NCBIfam" id="NF001241">
    <property type="entry name" value="PRK00216.1-2"/>
    <property type="match status" value="1"/>
</dbReference>
<reference evidence="4" key="1">
    <citation type="submission" date="2020-05" db="EMBL/GenBank/DDBJ databases">
        <authorList>
            <person name="Chiriac C."/>
            <person name="Salcher M."/>
            <person name="Ghai R."/>
            <person name="Kavagutti S V."/>
        </authorList>
    </citation>
    <scope>NUCLEOTIDE SEQUENCE</scope>
</reference>
<dbReference type="PROSITE" id="PS51608">
    <property type="entry name" value="SAM_MT_UBIE"/>
    <property type="match status" value="1"/>
</dbReference>
<dbReference type="GO" id="GO:0032259">
    <property type="term" value="P:methylation"/>
    <property type="evidence" value="ECO:0007669"/>
    <property type="project" value="UniProtKB-KW"/>
</dbReference>
<dbReference type="InterPro" id="IPR029063">
    <property type="entry name" value="SAM-dependent_MTases_sf"/>
</dbReference>
<evidence type="ECO:0000313" key="4">
    <source>
        <dbReference type="EMBL" id="CAB4568155.1"/>
    </source>
</evidence>
<protein>
    <submittedName>
        <fullName evidence="4">Unannotated protein</fullName>
    </submittedName>
</protein>
<dbReference type="PANTHER" id="PTHR43591">
    <property type="entry name" value="METHYLTRANSFERASE"/>
    <property type="match status" value="1"/>
</dbReference>
<name>A0A6J6DYT9_9ZZZZ</name>
<keyword evidence="3" id="KW-0949">S-adenosyl-L-methionine</keyword>
<dbReference type="Pfam" id="PF01209">
    <property type="entry name" value="Ubie_methyltran"/>
    <property type="match status" value="1"/>
</dbReference>
<sequence length="231" mass="25310">MSRASLTKNPREVAAMFDRVAAKYDITNDVLAFGLTHLWRRATAAAVAAKKGEKILDLAAGTGTSSIAFAKTGAQVIACDFSLGMLKEGHKRSPQLIFSAGDALSLPFADETFDAVTISFGIRNVNNVDLALKEMFRVTKPGGRIVVCEFSSPTFEPFRNIYMEYLMKALPAIAKKTSSNPDAYVYLADSIRAWPNQKDFAAQIKNSNWSNVKWKNLTGGIVALHRAEKNK</sequence>
<dbReference type="GO" id="GO:0042181">
    <property type="term" value="P:ketone biosynthetic process"/>
    <property type="evidence" value="ECO:0007669"/>
    <property type="project" value="UniProtKB-ARBA"/>
</dbReference>
<dbReference type="EMBL" id="CAEZTU010000001">
    <property type="protein sequence ID" value="CAB4568155.1"/>
    <property type="molecule type" value="Genomic_DNA"/>
</dbReference>
<evidence type="ECO:0000256" key="1">
    <source>
        <dbReference type="ARBA" id="ARBA00022603"/>
    </source>
</evidence>
<dbReference type="InterPro" id="IPR004033">
    <property type="entry name" value="UbiE/COQ5_MeTrFase"/>
</dbReference>
<dbReference type="CDD" id="cd02440">
    <property type="entry name" value="AdoMet_MTases"/>
    <property type="match status" value="1"/>
</dbReference>
<gene>
    <name evidence="4" type="ORF">UFOPK1740_00019</name>
</gene>